<proteinExistence type="predicted"/>
<dbReference type="EMBL" id="VLKW01000006">
    <property type="protein sequence ID" value="TWI46086.1"/>
    <property type="molecule type" value="Genomic_DNA"/>
</dbReference>
<dbReference type="AlphaFoldDB" id="A0A562PPV3"/>
<comment type="caution">
    <text evidence="3">The sequence shown here is derived from an EMBL/GenBank/DDBJ whole genome shotgun (WGS) entry which is preliminary data.</text>
</comment>
<sequence length="465" mass="49376">MTTHAPGSPARQGGAVMILYALALVMILGFAGLVLDLGMAYARMAQLQIVADQIALSAATRLDGTAAGVTAAANSAVDRWKSRWGVNNTAWVPDALRFSDDANAGEAGWLSATAAATAPATMVYARVDTGLLAARVRQVQPTLMSVLGVTAPMDIRPRSIAGRRRLRVLPFGICAMGPETATRGSGSTAELVSYGFRSGIAYNLLMLNTTGAAMGEYFYVNPLVNGDAPNDPNALTDETVAPFMCSGTLAYPRIPGGRVHVRRADAFNLWNQLNSRFEEYLGANPCNKLNGPADTNIKNYVGNNVLSWQGPTVPRATALSKVVNGKLATIAELTTGQTYLPAEYGTRWAYGPAKNTDGSSKLMSSWAALYPSSPAATYTQTTSPYRSYTQPATEMAKAQNLRRLLYVPLLQCPVPAGLYADATILAYGRFFLTAKASAGELPGEFAGVLARDAEARLADEAELLE</sequence>
<accession>A0A562PPV3</accession>
<keyword evidence="1" id="KW-0812">Transmembrane</keyword>
<organism evidence="3 4">
    <name type="scientific">Pseudoduganella flava</name>
    <dbReference type="NCBI Taxonomy" id="871742"/>
    <lineage>
        <taxon>Bacteria</taxon>
        <taxon>Pseudomonadati</taxon>
        <taxon>Pseudomonadota</taxon>
        <taxon>Betaproteobacteria</taxon>
        <taxon>Burkholderiales</taxon>
        <taxon>Oxalobacteraceae</taxon>
        <taxon>Telluria group</taxon>
        <taxon>Pseudoduganella</taxon>
    </lineage>
</organism>
<dbReference type="OrthoDB" id="8595764at2"/>
<feature type="transmembrane region" description="Helical" evidence="1">
    <location>
        <begin position="15"/>
        <end position="35"/>
    </location>
</feature>
<feature type="domain" description="Putative Flp pilus-assembly TadG-like N-terminal" evidence="2">
    <location>
        <begin position="14"/>
        <end position="60"/>
    </location>
</feature>
<gene>
    <name evidence="3" type="ORF">IP92_03519</name>
</gene>
<dbReference type="RefSeq" id="WP_145877322.1">
    <property type="nucleotide sequence ID" value="NZ_VLKW01000006.1"/>
</dbReference>
<evidence type="ECO:0000313" key="4">
    <source>
        <dbReference type="Proteomes" id="UP000315112"/>
    </source>
</evidence>
<dbReference type="Proteomes" id="UP000315112">
    <property type="component" value="Unassembled WGS sequence"/>
</dbReference>
<protein>
    <submittedName>
        <fullName evidence="3">Putative Flp pilus-assembly TadE/G-like protein</fullName>
    </submittedName>
</protein>
<keyword evidence="1" id="KW-0472">Membrane</keyword>
<keyword evidence="1" id="KW-1133">Transmembrane helix</keyword>
<evidence type="ECO:0000313" key="3">
    <source>
        <dbReference type="EMBL" id="TWI46086.1"/>
    </source>
</evidence>
<reference evidence="3 4" key="1">
    <citation type="journal article" date="2015" name="Stand. Genomic Sci.">
        <title>Genomic Encyclopedia of Bacterial and Archaeal Type Strains, Phase III: the genomes of soil and plant-associated and newly described type strains.</title>
        <authorList>
            <person name="Whitman W.B."/>
            <person name="Woyke T."/>
            <person name="Klenk H.P."/>
            <person name="Zhou Y."/>
            <person name="Lilburn T.G."/>
            <person name="Beck B.J."/>
            <person name="De Vos P."/>
            <person name="Vandamme P."/>
            <person name="Eisen J.A."/>
            <person name="Garrity G."/>
            <person name="Hugenholtz P."/>
            <person name="Kyrpides N.C."/>
        </authorList>
    </citation>
    <scope>NUCLEOTIDE SEQUENCE [LARGE SCALE GENOMIC DNA]</scope>
    <source>
        <strain evidence="3 4">CGMCC 1.10685</strain>
    </source>
</reference>
<evidence type="ECO:0000256" key="1">
    <source>
        <dbReference type="SAM" id="Phobius"/>
    </source>
</evidence>
<evidence type="ECO:0000259" key="2">
    <source>
        <dbReference type="Pfam" id="PF13400"/>
    </source>
</evidence>
<name>A0A562PPV3_9BURK</name>
<dbReference type="InterPro" id="IPR028087">
    <property type="entry name" value="Tad_N"/>
</dbReference>
<dbReference type="Pfam" id="PF13400">
    <property type="entry name" value="Tad"/>
    <property type="match status" value="1"/>
</dbReference>